<dbReference type="Proteomes" id="UP000494165">
    <property type="component" value="Unassembled WGS sequence"/>
</dbReference>
<dbReference type="InterPro" id="IPR024741">
    <property type="entry name" value="Condensin2_G2"/>
</dbReference>
<dbReference type="GO" id="GO:0000070">
    <property type="term" value="P:mitotic sister chromatid segregation"/>
    <property type="evidence" value="ECO:0007669"/>
    <property type="project" value="TreeGrafter"/>
</dbReference>
<gene>
    <name evidence="3" type="ORF">CLODIP_2_CD01088</name>
</gene>
<organism evidence="3 4">
    <name type="scientific">Cloeon dipterum</name>
    <dbReference type="NCBI Taxonomy" id="197152"/>
    <lineage>
        <taxon>Eukaryota</taxon>
        <taxon>Metazoa</taxon>
        <taxon>Ecdysozoa</taxon>
        <taxon>Arthropoda</taxon>
        <taxon>Hexapoda</taxon>
        <taxon>Insecta</taxon>
        <taxon>Pterygota</taxon>
        <taxon>Palaeoptera</taxon>
        <taxon>Ephemeroptera</taxon>
        <taxon>Pisciforma</taxon>
        <taxon>Baetidae</taxon>
        <taxon>Cloeon</taxon>
    </lineage>
</organism>
<dbReference type="GO" id="GO:0005634">
    <property type="term" value="C:nucleus"/>
    <property type="evidence" value="ECO:0007669"/>
    <property type="project" value="InterPro"/>
</dbReference>
<feature type="compositionally biased region" description="Acidic residues" evidence="1">
    <location>
        <begin position="683"/>
        <end position="694"/>
    </location>
</feature>
<dbReference type="OrthoDB" id="10062843at2759"/>
<evidence type="ECO:0000313" key="3">
    <source>
        <dbReference type="EMBL" id="CAB3384703.1"/>
    </source>
</evidence>
<keyword evidence="2" id="KW-0812">Transmembrane</keyword>
<dbReference type="GO" id="GO:0000796">
    <property type="term" value="C:condensin complex"/>
    <property type="evidence" value="ECO:0007669"/>
    <property type="project" value="TreeGrafter"/>
</dbReference>
<comment type="caution">
    <text evidence="3">The sequence shown here is derived from an EMBL/GenBank/DDBJ whole genome shotgun (WGS) entry which is preliminary data.</text>
</comment>
<feature type="transmembrane region" description="Helical" evidence="2">
    <location>
        <begin position="1033"/>
        <end position="1054"/>
    </location>
</feature>
<dbReference type="PANTHER" id="PTHR16199:SF4">
    <property type="entry name" value="CONDENSIN-2 COMPLEX SUBUNIT G2"/>
    <property type="match status" value="1"/>
</dbReference>
<evidence type="ECO:0000256" key="2">
    <source>
        <dbReference type="SAM" id="Phobius"/>
    </source>
</evidence>
<accession>A0A8S1DQE8</accession>
<dbReference type="EMBL" id="CADEPI010000367">
    <property type="protein sequence ID" value="CAB3384703.1"/>
    <property type="molecule type" value="Genomic_DNA"/>
</dbReference>
<evidence type="ECO:0000256" key="1">
    <source>
        <dbReference type="SAM" id="MobiDB-lite"/>
    </source>
</evidence>
<dbReference type="AlphaFoldDB" id="A0A8S1DQE8"/>
<reference evidence="3 4" key="1">
    <citation type="submission" date="2020-04" db="EMBL/GenBank/DDBJ databases">
        <authorList>
            <person name="Alioto T."/>
            <person name="Alioto T."/>
            <person name="Gomez Garrido J."/>
        </authorList>
    </citation>
    <scope>NUCLEOTIDE SEQUENCE [LARGE SCALE GENOMIC DNA]</scope>
</reference>
<sequence length="1251" mass="141263">MSKKVITKPPARQSFSEFVDRRDLVKIHSTFTSVIILIFSFCVLNQILQEAVALELISSLSNARKKLLWECICESLFSLSPNHSDVVSPVAPRPPPLLVFNGVVSVRDSEETEPDGGEPSNRKSRRTKKAAEDYVVSLLPEDLKERASIVLVCMRYFLVHAKDREPGVLRTVIDVLNHLLALNICGDKAITICETIWKKKWSGYELLGVQCFQYMLHIVADANCKKADVKRLLMYKEAVEPSASWIPNVADAMVLCLTNKTVLLESNSASLLSRFFNISAKYTEEFHSHVKKALINQSKAEAKAYGQIYGWALNRSSPEMLEVLKTKCIQDFIQKYINVQWDLKAQKMMPHGILLEAVLEEIYYITSSNVVGFKVLLDAYEPLLWRNLSASNPLQRATSIKLLYMMYPIEPHNITRVDQEVLTNKQNELILMSLEDPNHVVRLISVKKIRNILAETWSVMPRPFKVGVCNAIFNKLAFDKSSPDIRREALITICNFINDDNYQMCLFLSKFFKFLKPSIYDECKQVRRAMLQVLLALQEFRHPKAFSSQDANESNSKVSSCWDIVSLRELIEVMATEESNSTILKMCVELAFRSIHPKEPERESTQLHRVIWLIKQGQQIARNFYENSLHLLPVEEAIVFMTKVISRLGVYYRDFDRKGRPRKKEGAVEKPVSKARKRKADVLDEASEGTEENLESFNEYHEETEGGQSQDNMLEPVKESLKNPAIVAGLLDIIMVLWVKHAKVLNENANAQVQAKFESTVQISLEFIFREWKDNLQVLGPILYIGSMLPSKGMKRLLNFCINRIKLLITNNGGIPDQEIKLLATGVCNWDSADILLNMTGDWLAECIKLSISKSKSKAKKPKLQVDPEIENKASAGLIILEKVFTHPLAHAVTIQKSSGAMQSLLKVTEGVKRVIELRLSGTEPSTEMSDELIHSCFKRYVALMNLIPPNKETNFNPSSEFSSLIGWSDKHLLPNTSEDKLSQNGRHSAPLVVQLLSVELRCIAIATHKNIISKDLMSKATGFCQRILATPAATYLVSSLICAAGSLFVNAVLVKQGKRQGTLPKDLLEITLPNLICDILDSGVNASKLEMLIERDSVAKNELKSNIEELYNAYYAMFQRNSVQVNTLDRAFVKAVFKTALASDSGDSGLPYFAEFLINEFQHSSLITPDKFWTLVQEQVQSGLALTPQGRSAVEVFLVVVGSKWPSLLPRKYVDECHKLLSSLANDKAEETEQIDEYDLNQSFIVLNDI</sequence>
<keyword evidence="2" id="KW-0472">Membrane</keyword>
<dbReference type="Pfam" id="PF12422">
    <property type="entry name" value="Condensin2nSMC"/>
    <property type="match status" value="1"/>
</dbReference>
<keyword evidence="4" id="KW-1185">Reference proteome</keyword>
<evidence type="ECO:0000313" key="4">
    <source>
        <dbReference type="Proteomes" id="UP000494165"/>
    </source>
</evidence>
<feature type="region of interest" description="Disordered" evidence="1">
    <location>
        <begin position="662"/>
        <end position="694"/>
    </location>
</feature>
<proteinExistence type="predicted"/>
<dbReference type="InterPro" id="IPR016024">
    <property type="entry name" value="ARM-type_fold"/>
</dbReference>
<feature type="compositionally biased region" description="Basic and acidic residues" evidence="1">
    <location>
        <begin position="662"/>
        <end position="672"/>
    </location>
</feature>
<keyword evidence="2" id="KW-1133">Transmembrane helix</keyword>
<dbReference type="PANTHER" id="PTHR16199">
    <property type="entry name" value="CONDENSIN-2 COMPLEX SUBUNIT G2"/>
    <property type="match status" value="1"/>
</dbReference>
<name>A0A8S1DQE8_9INSE</name>
<dbReference type="InterPro" id="IPR011989">
    <property type="entry name" value="ARM-like"/>
</dbReference>
<protein>
    <submittedName>
        <fullName evidence="3">Uncharacterized protein</fullName>
    </submittedName>
</protein>
<dbReference type="SUPFAM" id="SSF48371">
    <property type="entry name" value="ARM repeat"/>
    <property type="match status" value="1"/>
</dbReference>
<dbReference type="Gene3D" id="1.25.10.10">
    <property type="entry name" value="Leucine-rich Repeat Variant"/>
    <property type="match status" value="1"/>
</dbReference>